<proteinExistence type="predicted"/>
<feature type="compositionally biased region" description="Basic and acidic residues" evidence="1">
    <location>
        <begin position="37"/>
        <end position="50"/>
    </location>
</feature>
<accession>A0A1D8EVQ6</accession>
<dbReference type="Proteomes" id="UP000221964">
    <property type="component" value="Segment"/>
</dbReference>
<feature type="region of interest" description="Disordered" evidence="1">
    <location>
        <begin position="141"/>
        <end position="180"/>
    </location>
</feature>
<feature type="compositionally biased region" description="Basic and acidic residues" evidence="1">
    <location>
        <begin position="155"/>
        <end position="164"/>
    </location>
</feature>
<protein>
    <submittedName>
        <fullName evidence="2">Scaffolding protein</fullName>
    </submittedName>
</protein>
<dbReference type="KEGG" id="vg:63925777"/>
<sequence>MANQANNADGDQSQAGEQDQQNNQDQGAAGGNGGDSGNREYEQLPDDHPLVKRLEALKAENKVLKPKAKLVDDAEEAKKTDAQKIADLQTKVDALPKQVAEGLREHLVDLHGIDKDDAELFLTGDTPELLLKQVARLLESSGTGGTKRKNYVQKEGNHQRKPAENENAAFAKGLFGGSDD</sequence>
<name>A0A1D8EVQ6_9CAUD</name>
<organism evidence="2 3">
    <name type="scientific">Mycobacterium phage Taheera</name>
    <dbReference type="NCBI Taxonomy" id="1897549"/>
    <lineage>
        <taxon>Viruses</taxon>
        <taxon>Duplodnaviria</taxon>
        <taxon>Heunggongvirae</taxon>
        <taxon>Uroviricota</taxon>
        <taxon>Caudoviricetes</taxon>
        <taxon>Gclasvirinae</taxon>
        <taxon>Liefievirus</taxon>
        <taxon>Liefievirus taheera</taxon>
    </lineage>
</organism>
<dbReference type="GeneID" id="63925777"/>
<dbReference type="RefSeq" id="YP_010051291.1">
    <property type="nucleotide sequence ID" value="NC_054440.1"/>
</dbReference>
<feature type="compositionally biased region" description="Low complexity" evidence="1">
    <location>
        <begin position="8"/>
        <end position="27"/>
    </location>
</feature>
<gene>
    <name evidence="2" type="primary">6</name>
    <name evidence="2" type="ORF">PBI_TAHEERA_6</name>
</gene>
<evidence type="ECO:0000313" key="2">
    <source>
        <dbReference type="EMBL" id="AOT25117.1"/>
    </source>
</evidence>
<keyword evidence="3" id="KW-1185">Reference proteome</keyword>
<reference evidence="2 3" key="1">
    <citation type="submission" date="2016-07" db="EMBL/GenBank/DDBJ databases">
        <authorList>
            <person name="Reedoy K."/>
            <person name="Kasavan K."/>
            <person name="Gounden S."/>
            <person name="Phinius B."/>
            <person name="Wilson C.A."/>
            <person name="Venkatas J."/>
            <person name="Garlena R.A."/>
            <person name="Russell D.A."/>
            <person name="Bowman C.A."/>
            <person name="Rubin E."/>
            <person name="Larsen M.H."/>
            <person name="Guerrero C.A."/>
            <person name="Jacobs-Sera D."/>
            <person name="Hatfull G.F."/>
        </authorList>
    </citation>
    <scope>NUCLEOTIDE SEQUENCE [LARGE SCALE GENOMIC DNA]</scope>
</reference>
<dbReference type="EMBL" id="KX641265">
    <property type="protein sequence ID" value="AOT25117.1"/>
    <property type="molecule type" value="Genomic_DNA"/>
</dbReference>
<feature type="region of interest" description="Disordered" evidence="1">
    <location>
        <begin position="1"/>
        <end position="50"/>
    </location>
</feature>
<dbReference type="SUPFAM" id="SSF161270">
    <property type="entry name" value="PspA lactotransferrin-binding region"/>
    <property type="match status" value="1"/>
</dbReference>
<evidence type="ECO:0000256" key="1">
    <source>
        <dbReference type="SAM" id="MobiDB-lite"/>
    </source>
</evidence>
<evidence type="ECO:0000313" key="3">
    <source>
        <dbReference type="Proteomes" id="UP000221964"/>
    </source>
</evidence>